<protein>
    <submittedName>
        <fullName evidence="2">Uncharacterized protein</fullName>
    </submittedName>
</protein>
<evidence type="ECO:0000313" key="2">
    <source>
        <dbReference type="EMBL" id="QJR16634.1"/>
    </source>
</evidence>
<evidence type="ECO:0000313" key="3">
    <source>
        <dbReference type="Proteomes" id="UP000503096"/>
    </source>
</evidence>
<sequence length="97" mass="9942">MRKVAPFLLSLTLGLPMFAAAQAPAPTAPKAAAAVAQMPCGECRKKASDTYGACDAAAKEGDAKYACLKTFQDSSNACASVCKEAPTSKTQAPTQTK</sequence>
<dbReference type="InParanoid" id="A0A6M4HDH4"/>
<organism evidence="2 3">
    <name type="scientific">Usitatibacter palustris</name>
    <dbReference type="NCBI Taxonomy" id="2732487"/>
    <lineage>
        <taxon>Bacteria</taxon>
        <taxon>Pseudomonadati</taxon>
        <taxon>Pseudomonadota</taxon>
        <taxon>Betaproteobacteria</taxon>
        <taxon>Nitrosomonadales</taxon>
        <taxon>Usitatibacteraceae</taxon>
        <taxon>Usitatibacter</taxon>
    </lineage>
</organism>
<dbReference type="AlphaFoldDB" id="A0A6M4HDH4"/>
<feature type="signal peptide" evidence="1">
    <location>
        <begin position="1"/>
        <end position="19"/>
    </location>
</feature>
<gene>
    <name evidence="2" type="ORF">DSM104440_03469</name>
</gene>
<name>A0A6M4HDH4_9PROT</name>
<evidence type="ECO:0000256" key="1">
    <source>
        <dbReference type="SAM" id="SignalP"/>
    </source>
</evidence>
<dbReference type="KEGG" id="upl:DSM104440_03469"/>
<proteinExistence type="predicted"/>
<keyword evidence="3" id="KW-1185">Reference proteome</keyword>
<dbReference type="EMBL" id="CP053073">
    <property type="protein sequence ID" value="QJR16634.1"/>
    <property type="molecule type" value="Genomic_DNA"/>
</dbReference>
<reference evidence="2 3" key="1">
    <citation type="submission" date="2020-04" db="EMBL/GenBank/DDBJ databases">
        <title>Usitatibacter rugosus gen. nov., sp. nov. and Usitatibacter palustris sp. nov., novel members of Usitatibacteraceae fam. nov. within the order Nitrosomonadales isolated from soil.</title>
        <authorList>
            <person name="Huber K.J."/>
            <person name="Neumann-Schaal M."/>
            <person name="Geppert A."/>
            <person name="Luckner M."/>
            <person name="Wanner G."/>
            <person name="Overmann J."/>
        </authorList>
    </citation>
    <scope>NUCLEOTIDE SEQUENCE [LARGE SCALE GENOMIC DNA]</scope>
    <source>
        <strain evidence="2 3">Swamp67</strain>
    </source>
</reference>
<accession>A0A6M4HDH4</accession>
<dbReference type="RefSeq" id="WP_171164907.1">
    <property type="nucleotide sequence ID" value="NZ_CP053073.1"/>
</dbReference>
<dbReference type="Proteomes" id="UP000503096">
    <property type="component" value="Chromosome"/>
</dbReference>
<keyword evidence="1" id="KW-0732">Signal</keyword>
<feature type="chain" id="PRO_5026833284" evidence="1">
    <location>
        <begin position="20"/>
        <end position="97"/>
    </location>
</feature>